<name>A0A2G5HUI5_CERBT</name>
<dbReference type="EMBL" id="CP134191">
    <property type="protein sequence ID" value="WPB07374.1"/>
    <property type="molecule type" value="Genomic_DNA"/>
</dbReference>
<reference evidence="3 5" key="2">
    <citation type="submission" date="2023-09" db="EMBL/GenBank/DDBJ databases">
        <title>Complete-Gapless Cercospora beticola genome.</title>
        <authorList>
            <person name="Wyatt N.A."/>
            <person name="Spanner R.E."/>
            <person name="Bolton M.D."/>
        </authorList>
    </citation>
    <scope>NUCLEOTIDE SEQUENCE [LARGE SCALE GENOMIC DNA]</scope>
    <source>
        <strain evidence="3">Cb09-40</strain>
    </source>
</reference>
<feature type="signal peptide" evidence="1">
    <location>
        <begin position="1"/>
        <end position="16"/>
    </location>
</feature>
<keyword evidence="5" id="KW-1185">Reference proteome</keyword>
<evidence type="ECO:0000256" key="1">
    <source>
        <dbReference type="SAM" id="SignalP"/>
    </source>
</evidence>
<accession>A0A2G5HUI5</accession>
<evidence type="ECO:0000313" key="4">
    <source>
        <dbReference type="Proteomes" id="UP000230605"/>
    </source>
</evidence>
<dbReference type="Proteomes" id="UP000230605">
    <property type="component" value="Chromosome 8"/>
</dbReference>
<keyword evidence="1" id="KW-0732">Signal</keyword>
<dbReference type="AlphaFoldDB" id="A0A2G5HUI5"/>
<organism evidence="2 4">
    <name type="scientific">Cercospora beticola</name>
    <name type="common">Sugarbeet leaf spot fungus</name>
    <dbReference type="NCBI Taxonomy" id="122368"/>
    <lineage>
        <taxon>Eukaryota</taxon>
        <taxon>Fungi</taxon>
        <taxon>Dikarya</taxon>
        <taxon>Ascomycota</taxon>
        <taxon>Pezizomycotina</taxon>
        <taxon>Dothideomycetes</taxon>
        <taxon>Dothideomycetidae</taxon>
        <taxon>Mycosphaerellales</taxon>
        <taxon>Mycosphaerellaceae</taxon>
        <taxon>Cercospora</taxon>
    </lineage>
</organism>
<gene>
    <name evidence="2" type="ORF">CB0940_10646</name>
    <name evidence="3" type="ORF">RHO25_012035</name>
</gene>
<dbReference type="OrthoDB" id="10489801at2759"/>
<evidence type="ECO:0000313" key="2">
    <source>
        <dbReference type="EMBL" id="PIA96200.1"/>
    </source>
</evidence>
<evidence type="ECO:0000313" key="3">
    <source>
        <dbReference type="EMBL" id="WPB07374.1"/>
    </source>
</evidence>
<reference evidence="2 4" key="1">
    <citation type="submission" date="2015-10" db="EMBL/GenBank/DDBJ databases">
        <title>The cercosporin biosynthetic gene cluster was horizontally transferred to several fungal lineages and shown to be expanded in Cercospora beticola based on microsynteny with recipient genomes.</title>
        <authorList>
            <person name="De Jonge R."/>
            <person name="Ebert M.K."/>
            <person name="Suttle J.C."/>
            <person name="Jurick Ii W.M."/>
            <person name="Secor G.A."/>
            <person name="Thomma B.P."/>
            <person name="Van De Peer Y."/>
            <person name="Bolton M.D."/>
        </authorList>
    </citation>
    <scope>NUCLEOTIDE SEQUENCE [LARGE SCALE GENOMIC DNA]</scope>
    <source>
        <strain evidence="2 4">09-40</strain>
    </source>
</reference>
<dbReference type="Proteomes" id="UP001302367">
    <property type="component" value="Chromosome 8"/>
</dbReference>
<feature type="chain" id="PRO_5013606280" evidence="1">
    <location>
        <begin position="17"/>
        <end position="75"/>
    </location>
</feature>
<proteinExistence type="predicted"/>
<sequence>MKIIFALSAILGLAMAFCSKDNCCFKDNVARDKHNGDALYCSDAVRKDCDADCCSTIPKFTPGRVTRAYYYGISC</sequence>
<dbReference type="EMBL" id="LKMD01000103">
    <property type="protein sequence ID" value="PIA96200.1"/>
    <property type="molecule type" value="Genomic_DNA"/>
</dbReference>
<evidence type="ECO:0000313" key="5">
    <source>
        <dbReference type="Proteomes" id="UP001302367"/>
    </source>
</evidence>
<protein>
    <submittedName>
        <fullName evidence="2">Uncharacterized protein</fullName>
    </submittedName>
</protein>